<dbReference type="Pfam" id="PF20586">
    <property type="entry name" value="DUF6788"/>
    <property type="match status" value="1"/>
</dbReference>
<keyword evidence="3" id="KW-1185">Reference proteome</keyword>
<dbReference type="RefSeq" id="WP_012226223.1">
    <property type="nucleotide sequence ID" value="NZ_HG422565.1"/>
</dbReference>
<reference evidence="2 3" key="1">
    <citation type="journal article" date="2013" name="ISME J.">
        <title>Metabolic model for the filamentous 'Candidatus Microthrix parvicella' based on genomic and metagenomic analyses.</title>
        <authorList>
            <person name="Jon McIlroy S."/>
            <person name="Kristiansen R."/>
            <person name="Albertsen M."/>
            <person name="Michael Karst S."/>
            <person name="Rossetti S."/>
            <person name="Lund Nielsen J."/>
            <person name="Tandoi V."/>
            <person name="James Seviour R."/>
            <person name="Nielsen P.H."/>
        </authorList>
    </citation>
    <scope>NUCLEOTIDE SEQUENCE [LARGE SCALE GENOMIC DNA]</scope>
    <source>
        <strain evidence="2 3">RN1</strain>
    </source>
</reference>
<evidence type="ECO:0000259" key="1">
    <source>
        <dbReference type="Pfam" id="PF20586"/>
    </source>
</evidence>
<dbReference type="STRING" id="1229780.BN381_250011"/>
<dbReference type="eggNOG" id="ENOG5034BTU">
    <property type="taxonomic scope" value="Bacteria"/>
</dbReference>
<gene>
    <name evidence="2" type="ORF">BN381_250011</name>
</gene>
<dbReference type="InterPro" id="IPR046738">
    <property type="entry name" value="DUF6788"/>
</dbReference>
<dbReference type="EMBL" id="CANL01000018">
    <property type="protein sequence ID" value="CCM63518.1"/>
    <property type="molecule type" value="Genomic_DNA"/>
</dbReference>
<name>R4YYQ1_9ACTN</name>
<feature type="domain" description="DUF6788" evidence="1">
    <location>
        <begin position="15"/>
        <end position="64"/>
    </location>
</feature>
<dbReference type="Proteomes" id="UP000018291">
    <property type="component" value="Unassembled WGS sequence"/>
</dbReference>
<evidence type="ECO:0000313" key="2">
    <source>
        <dbReference type="EMBL" id="CCM63518.1"/>
    </source>
</evidence>
<comment type="caution">
    <text evidence="2">The sequence shown here is derived from an EMBL/GenBank/DDBJ whole genome shotgun (WGS) entry which is preliminary data.</text>
</comment>
<organism evidence="2 3">
    <name type="scientific">Candidatus Neomicrothrix parvicella RN1</name>
    <dbReference type="NCBI Taxonomy" id="1229780"/>
    <lineage>
        <taxon>Bacteria</taxon>
        <taxon>Bacillati</taxon>
        <taxon>Actinomycetota</taxon>
        <taxon>Acidimicrobiia</taxon>
        <taxon>Acidimicrobiales</taxon>
        <taxon>Microthrixaceae</taxon>
        <taxon>Candidatus Neomicrothrix</taxon>
    </lineage>
</organism>
<accession>R4YYQ1</accession>
<protein>
    <recommendedName>
        <fullName evidence="1">DUF6788 domain-containing protein</fullName>
    </recommendedName>
</protein>
<proteinExistence type="predicted"/>
<dbReference type="AlphaFoldDB" id="R4YYQ1"/>
<sequence>MQPIPTRDNSLVLKGTLTVFKRRCGKASCRCANGDPHESPALTYTDSGRTKTVTLRPDEVDEVAAALARYDTARNDLDEAATAGLSKLRARRARRSRS</sequence>
<evidence type="ECO:0000313" key="3">
    <source>
        <dbReference type="Proteomes" id="UP000018291"/>
    </source>
</evidence>
<dbReference type="HOGENOM" id="CLU_2328551_0_0_11"/>